<dbReference type="KEGG" id="dbk:DGMP_25880"/>
<protein>
    <submittedName>
        <fullName evidence="2">Uncharacterized protein</fullName>
    </submittedName>
</protein>
<keyword evidence="3" id="KW-1185">Reference proteome</keyword>
<sequence>MDKNRKQDRFNKAGLGKTGYRPFWVLNLSIGIRAAHQVGAAIFLADYLINREWTPPPFYLGLVILSGAALVFTEAMRHRQLYREVSGICTIIKLLLLGAAFHGILPAKGAVLTAFILASISSHAPKMFRHRLLF</sequence>
<organism evidence="2 3">
    <name type="scientific">Desulfomarina profundi</name>
    <dbReference type="NCBI Taxonomy" id="2772557"/>
    <lineage>
        <taxon>Bacteria</taxon>
        <taxon>Pseudomonadati</taxon>
        <taxon>Thermodesulfobacteriota</taxon>
        <taxon>Desulfobulbia</taxon>
        <taxon>Desulfobulbales</taxon>
        <taxon>Desulfobulbaceae</taxon>
        <taxon>Desulfomarina</taxon>
    </lineage>
</organism>
<dbReference type="AlphaFoldDB" id="A0A8D5JQ18"/>
<keyword evidence="1" id="KW-1133">Transmembrane helix</keyword>
<feature type="transmembrane region" description="Helical" evidence="1">
    <location>
        <begin position="57"/>
        <end position="73"/>
    </location>
</feature>
<reference evidence="2" key="1">
    <citation type="submission" date="2020-09" db="EMBL/GenBank/DDBJ databases">
        <title>Desulfogranum mesoprofundum gen. nov., sp. nov., a novel mesophilic, sulfate-reducing chemolithoautotroph isolated from a deep-sea hydrothermal vent chimney in the Suiyo Seamount.</title>
        <authorList>
            <person name="Hashimoto Y."/>
            <person name="Nakagawa S."/>
        </authorList>
    </citation>
    <scope>NUCLEOTIDE SEQUENCE</scope>
    <source>
        <strain evidence="2">KT2</strain>
    </source>
</reference>
<proteinExistence type="predicted"/>
<keyword evidence="1" id="KW-0812">Transmembrane</keyword>
<feature type="transmembrane region" description="Helical" evidence="1">
    <location>
        <begin position="21"/>
        <end position="45"/>
    </location>
</feature>
<name>A0A8D5JQ18_9BACT</name>
<keyword evidence="1" id="KW-0472">Membrane</keyword>
<dbReference type="EMBL" id="AP024086">
    <property type="protein sequence ID" value="BCL61895.1"/>
    <property type="molecule type" value="Genomic_DNA"/>
</dbReference>
<evidence type="ECO:0000313" key="3">
    <source>
        <dbReference type="Proteomes" id="UP000826725"/>
    </source>
</evidence>
<accession>A0A8D5JQ18</accession>
<dbReference type="Proteomes" id="UP000826725">
    <property type="component" value="Chromosome"/>
</dbReference>
<evidence type="ECO:0000256" key="1">
    <source>
        <dbReference type="SAM" id="Phobius"/>
    </source>
</evidence>
<gene>
    <name evidence="2" type="ORF">DGMP_25880</name>
</gene>
<dbReference type="RefSeq" id="WP_228854308.1">
    <property type="nucleotide sequence ID" value="NZ_AP024086.1"/>
</dbReference>
<evidence type="ECO:0000313" key="2">
    <source>
        <dbReference type="EMBL" id="BCL61895.1"/>
    </source>
</evidence>